<evidence type="ECO:0000313" key="3">
    <source>
        <dbReference type="Proteomes" id="UP001597013"/>
    </source>
</evidence>
<evidence type="ECO:0000256" key="1">
    <source>
        <dbReference type="SAM" id="SignalP"/>
    </source>
</evidence>
<organism evidence="2 3">
    <name type="scientific">Winogradskyella litorisediminis</name>
    <dbReference type="NCBI Taxonomy" id="1156618"/>
    <lineage>
        <taxon>Bacteria</taxon>
        <taxon>Pseudomonadati</taxon>
        <taxon>Bacteroidota</taxon>
        <taxon>Flavobacteriia</taxon>
        <taxon>Flavobacteriales</taxon>
        <taxon>Flavobacteriaceae</taxon>
        <taxon>Winogradskyella</taxon>
    </lineage>
</organism>
<name>A0ABW3N6Q8_9FLAO</name>
<comment type="caution">
    <text evidence="2">The sequence shown here is derived from an EMBL/GenBank/DDBJ whole genome shotgun (WGS) entry which is preliminary data.</text>
</comment>
<dbReference type="RefSeq" id="WP_386129703.1">
    <property type="nucleotide sequence ID" value="NZ_JBHTJL010000009.1"/>
</dbReference>
<dbReference type="EMBL" id="JBHTJL010000009">
    <property type="protein sequence ID" value="MFD1063181.1"/>
    <property type="molecule type" value="Genomic_DNA"/>
</dbReference>
<keyword evidence="1" id="KW-0732">Signal</keyword>
<dbReference type="InterPro" id="IPR026341">
    <property type="entry name" value="T9SS_type_B"/>
</dbReference>
<dbReference type="Proteomes" id="UP001597013">
    <property type="component" value="Unassembled WGS sequence"/>
</dbReference>
<dbReference type="Gene3D" id="2.60.40.4070">
    <property type="match status" value="1"/>
</dbReference>
<feature type="chain" id="PRO_5046243512" evidence="1">
    <location>
        <begin position="25"/>
        <end position="383"/>
    </location>
</feature>
<evidence type="ECO:0000313" key="2">
    <source>
        <dbReference type="EMBL" id="MFD1063181.1"/>
    </source>
</evidence>
<keyword evidence="3" id="KW-1185">Reference proteome</keyword>
<reference evidence="3" key="1">
    <citation type="journal article" date="2019" name="Int. J. Syst. Evol. Microbiol.">
        <title>The Global Catalogue of Microorganisms (GCM) 10K type strain sequencing project: providing services to taxonomists for standard genome sequencing and annotation.</title>
        <authorList>
            <consortium name="The Broad Institute Genomics Platform"/>
            <consortium name="The Broad Institute Genome Sequencing Center for Infectious Disease"/>
            <person name="Wu L."/>
            <person name="Ma J."/>
        </authorList>
    </citation>
    <scope>NUCLEOTIDE SEQUENCE [LARGE SCALE GENOMIC DNA]</scope>
    <source>
        <strain evidence="3">CCUG 62215</strain>
    </source>
</reference>
<gene>
    <name evidence="2" type="ORF">ACFQ1Q_07970</name>
</gene>
<feature type="signal peptide" evidence="1">
    <location>
        <begin position="1"/>
        <end position="24"/>
    </location>
</feature>
<protein>
    <submittedName>
        <fullName evidence="2">Gliding motility-associated C-terminal domain-containing protein</fullName>
    </submittedName>
</protein>
<proteinExistence type="predicted"/>
<sequence>MKLKKSYFFLFVLTLLTFDFSAQSALQNSGNIQIHQDGQMGFHIDLVNNGTFNQNLGLAGFYHTSNELTISGTETPRFFDIEVDVVNHLFLDINTEVANSVAYINGDVITPRNNPNISLDYLENAFYVLESSTTNTDGYASFNGNVEFSFPIGNDDKLRPLITTNNTPRTFIKAAYFNEDPNFPSVFNNGFNTSTTDAFVNNVSTIEFWDFDGPNNSLVTLTWDSESNINSLVSELQSLRVVGWHIVDQEWKDLGNSNFTGTFNEGTIDSFIFNPSDYEIITFGALITEDDLNIYNLFSPNSDGTNDTFVIEGIELFENTLKIYNRWGNIVYEITNYQNDWDGTSNAGRVVRRNQKLPAGTYYYTLELTNSGKATTGWLYINY</sequence>
<accession>A0ABW3N6Q8</accession>
<dbReference type="Pfam" id="PF13585">
    <property type="entry name" value="CHU_C"/>
    <property type="match status" value="1"/>
</dbReference>
<dbReference type="NCBIfam" id="TIGR04131">
    <property type="entry name" value="Bac_Flav_CTERM"/>
    <property type="match status" value="1"/>
</dbReference>